<evidence type="ECO:0000313" key="3">
    <source>
        <dbReference type="Proteomes" id="UP001310890"/>
    </source>
</evidence>
<dbReference type="InterPro" id="IPR023213">
    <property type="entry name" value="CAT-like_dom_sf"/>
</dbReference>
<dbReference type="PANTHER" id="PTHR31642">
    <property type="entry name" value="TRICHOTHECENE 3-O-ACETYLTRANSFERASE"/>
    <property type="match status" value="1"/>
</dbReference>
<dbReference type="AlphaFoldDB" id="A0AAN7YD99"/>
<proteinExistence type="predicted"/>
<evidence type="ECO:0000313" key="2">
    <source>
        <dbReference type="EMBL" id="KAK5108868.1"/>
    </source>
</evidence>
<comment type="caution">
    <text evidence="2">The sequence shown here is derived from an EMBL/GenBank/DDBJ whole genome shotgun (WGS) entry which is preliminary data.</text>
</comment>
<evidence type="ECO:0000256" key="1">
    <source>
        <dbReference type="ARBA" id="ARBA00022679"/>
    </source>
</evidence>
<evidence type="ECO:0008006" key="4">
    <source>
        <dbReference type="Google" id="ProtNLM"/>
    </source>
</evidence>
<keyword evidence="1" id="KW-0808">Transferase</keyword>
<organism evidence="2 3">
    <name type="scientific">Meristemomyces frigidus</name>
    <dbReference type="NCBI Taxonomy" id="1508187"/>
    <lineage>
        <taxon>Eukaryota</taxon>
        <taxon>Fungi</taxon>
        <taxon>Dikarya</taxon>
        <taxon>Ascomycota</taxon>
        <taxon>Pezizomycotina</taxon>
        <taxon>Dothideomycetes</taxon>
        <taxon>Dothideomycetidae</taxon>
        <taxon>Mycosphaerellales</taxon>
        <taxon>Teratosphaeriaceae</taxon>
        <taxon>Meristemomyces</taxon>
    </lineage>
</organism>
<dbReference type="InterPro" id="IPR050317">
    <property type="entry name" value="Plant_Fungal_Acyltransferase"/>
</dbReference>
<accession>A0AAN7YD99</accession>
<dbReference type="Proteomes" id="UP001310890">
    <property type="component" value="Unassembled WGS sequence"/>
</dbReference>
<name>A0AAN7YD99_9PEZI</name>
<gene>
    <name evidence="2" type="ORF">LTR62_007758</name>
</gene>
<reference evidence="2" key="1">
    <citation type="submission" date="2023-08" db="EMBL/GenBank/DDBJ databases">
        <title>Black Yeasts Isolated from many extreme environments.</title>
        <authorList>
            <person name="Coleine C."/>
            <person name="Stajich J.E."/>
            <person name="Selbmann L."/>
        </authorList>
    </citation>
    <scope>NUCLEOTIDE SEQUENCE</scope>
    <source>
        <strain evidence="2">CCFEE 5401</strain>
    </source>
</reference>
<sequence>MAGTSTLQSSELITGPPFTIELPALDALYPPHYGRRLLIFRCNSDKQRDEQIAALKRALQAVVRRCPILGGIILPQPLDLEVHDELGKCTLEAGDGLELVVKDLRLHLPSFEELESDNFQPASLPYAALVPVPHDLRRDYPYVACKVQYTILRGGTVLTWAICHNVTDGSANNELFRVLSEEVKAAQQETPVNGIIEVKLPEGPNLLCMDRSVLRNVTSDRPFNVKHHPGYGRMPKQADAEVIHASTTVPVCIHIPTDKLKLLKADATPSSGNQISTHDALAGLMWRSQLLLRSHRATPSFHLPEATNSTLFFPSDGRRHIGLPAKYIGNVVYQMAVTSNLQELLSGTGLKHAAEAVRDAITATTPGLVRSYLAEVNKRWIDWAYMSADLGTLDWATGTNWTSGSIYTYDWGAAFGPMVRFRYPGEPGLNGIMPKLPDGSAEIVISVMTDEVAALKDEQYFGRYI</sequence>
<protein>
    <recommendedName>
        <fullName evidence="4">Trichothecene 3-O-acetyltransferase</fullName>
    </recommendedName>
</protein>
<dbReference type="PANTHER" id="PTHR31642:SF310">
    <property type="entry name" value="FATTY ALCOHOL:CAFFEOYL-COA ACYLTRANSFERASE"/>
    <property type="match status" value="1"/>
</dbReference>
<dbReference type="Pfam" id="PF02458">
    <property type="entry name" value="Transferase"/>
    <property type="match status" value="1"/>
</dbReference>
<dbReference type="Gene3D" id="3.30.559.10">
    <property type="entry name" value="Chloramphenicol acetyltransferase-like domain"/>
    <property type="match status" value="2"/>
</dbReference>
<dbReference type="EMBL" id="JAVRRL010000076">
    <property type="protein sequence ID" value="KAK5108868.1"/>
    <property type="molecule type" value="Genomic_DNA"/>
</dbReference>
<dbReference type="GO" id="GO:0016747">
    <property type="term" value="F:acyltransferase activity, transferring groups other than amino-acyl groups"/>
    <property type="evidence" value="ECO:0007669"/>
    <property type="project" value="TreeGrafter"/>
</dbReference>